<evidence type="ECO:0000313" key="1">
    <source>
        <dbReference type="EMBL" id="QOW21344.1"/>
    </source>
</evidence>
<organism evidence="1 2">
    <name type="scientific">Novilysobacter avium</name>
    <dbReference type="NCBI Taxonomy" id="2781023"/>
    <lineage>
        <taxon>Bacteria</taxon>
        <taxon>Pseudomonadati</taxon>
        <taxon>Pseudomonadota</taxon>
        <taxon>Gammaproteobacteria</taxon>
        <taxon>Lysobacterales</taxon>
        <taxon>Lysobacteraceae</taxon>
        <taxon>Novilysobacter</taxon>
    </lineage>
</organism>
<protein>
    <submittedName>
        <fullName evidence="1">Uncharacterized protein</fullName>
    </submittedName>
</protein>
<sequence length="135" mass="14575">MTGKLTHRLGQADRVGHDVGVLLQHHQGLAHEGLGLVAHLGQLPTRLVVQRDQPGQTGFDIAQRRVDGGQVLGGQGDGKQVLAHFDFLHVMSATGVMPVQECSAASVWREVGRWGGRSEGDCGRTARQSRRIIET</sequence>
<dbReference type="Proteomes" id="UP000593932">
    <property type="component" value="Chromosome"/>
</dbReference>
<gene>
    <name evidence="1" type="ORF">INQ42_08685</name>
</gene>
<name>A0A7S6ZUJ5_9GAMM</name>
<keyword evidence="2" id="KW-1185">Reference proteome</keyword>
<dbReference type="EMBL" id="CP063657">
    <property type="protein sequence ID" value="QOW21344.1"/>
    <property type="molecule type" value="Genomic_DNA"/>
</dbReference>
<reference evidence="1 2" key="1">
    <citation type="submission" date="2020-10" db="EMBL/GenBank/DDBJ databases">
        <title>complete genome sequencing of Lysobacter sp. H23M41.</title>
        <authorList>
            <person name="Bae J.-W."/>
            <person name="Lee S.-Y."/>
        </authorList>
    </citation>
    <scope>NUCLEOTIDE SEQUENCE [LARGE SCALE GENOMIC DNA]</scope>
    <source>
        <strain evidence="1 2">H23M41</strain>
    </source>
</reference>
<evidence type="ECO:0000313" key="2">
    <source>
        <dbReference type="Proteomes" id="UP000593932"/>
    </source>
</evidence>
<proteinExistence type="predicted"/>
<dbReference type="RefSeq" id="WP_194033925.1">
    <property type="nucleotide sequence ID" value="NZ_CP063657.1"/>
</dbReference>
<accession>A0A7S6ZUJ5</accession>